<feature type="domain" description="NAD-dependent epimerase/dehydratase" evidence="1">
    <location>
        <begin position="106"/>
        <end position="225"/>
    </location>
</feature>
<dbReference type="RefSeq" id="WP_138368139.1">
    <property type="nucleotide sequence ID" value="NZ_VCEJ01000008.1"/>
</dbReference>
<dbReference type="GO" id="GO:0005737">
    <property type="term" value="C:cytoplasm"/>
    <property type="evidence" value="ECO:0007669"/>
    <property type="project" value="TreeGrafter"/>
</dbReference>
<dbReference type="SUPFAM" id="SSF51735">
    <property type="entry name" value="NAD(P)-binding Rossmann-fold domains"/>
    <property type="match status" value="1"/>
</dbReference>
<keyword evidence="3" id="KW-1185">Reference proteome</keyword>
<dbReference type="AlphaFoldDB" id="A0A5R9KPG8"/>
<evidence type="ECO:0000259" key="1">
    <source>
        <dbReference type="Pfam" id="PF01370"/>
    </source>
</evidence>
<accession>A0A5R9KPG8</accession>
<proteinExistence type="predicted"/>
<reference evidence="2 3" key="1">
    <citation type="submission" date="2019-05" db="EMBL/GenBank/DDBJ databases">
        <authorList>
            <person name="Qu J.-H."/>
        </authorList>
    </citation>
    <scope>NUCLEOTIDE SEQUENCE [LARGE SCALE GENOMIC DNA]</scope>
    <source>
        <strain evidence="2 3">T17</strain>
    </source>
</reference>
<name>A0A5R9KPG8_9BACT</name>
<sequence>MTDSGSKVEKKRISILGCGWLGFSLAQRLRRQPSTQEIRGSTTSMEKVFKFANNGIEAHLFDLNPGFPDQNEDNENFFKVDTLVISLPPRLTKNEPGFYPKQIEAVVEKIQASEITDILFISSTSVYPDLNRVMSETDVTKPEHSASPEMVLAENLVQALSPERNVTIARLAGLLGYNRIPGKYVQGQKNMLTGEIPVNYIHRDDAATILAIMIEKGLKNETYNIVAPHHPTRAEIYQKSCDQFGWEAPTYAQNAEKPAFKVISGEKLDKDFSYSLLYPDPLNFFYSIKDTL</sequence>
<dbReference type="Proteomes" id="UP000306402">
    <property type="component" value="Unassembled WGS sequence"/>
</dbReference>
<dbReference type="InterPro" id="IPR051783">
    <property type="entry name" value="NAD(P)-dependent_oxidoreduct"/>
</dbReference>
<dbReference type="PANTHER" id="PTHR48079:SF6">
    <property type="entry name" value="NAD(P)-BINDING DOMAIN-CONTAINING PROTEIN-RELATED"/>
    <property type="match status" value="1"/>
</dbReference>
<protein>
    <submittedName>
        <fullName evidence="2">NAD-dependent dehydratase</fullName>
    </submittedName>
</protein>
<evidence type="ECO:0000313" key="2">
    <source>
        <dbReference type="EMBL" id="TLU98039.1"/>
    </source>
</evidence>
<dbReference type="GO" id="GO:0004029">
    <property type="term" value="F:aldehyde dehydrogenase (NAD+) activity"/>
    <property type="evidence" value="ECO:0007669"/>
    <property type="project" value="TreeGrafter"/>
</dbReference>
<gene>
    <name evidence="2" type="ORF">FEN17_24945</name>
</gene>
<dbReference type="InterPro" id="IPR036291">
    <property type="entry name" value="NAD(P)-bd_dom_sf"/>
</dbReference>
<comment type="caution">
    <text evidence="2">The sequence shown here is derived from an EMBL/GenBank/DDBJ whole genome shotgun (WGS) entry which is preliminary data.</text>
</comment>
<dbReference type="InterPro" id="IPR001509">
    <property type="entry name" value="Epimerase_deHydtase"/>
</dbReference>
<dbReference type="Gene3D" id="3.40.50.720">
    <property type="entry name" value="NAD(P)-binding Rossmann-like Domain"/>
    <property type="match status" value="1"/>
</dbReference>
<dbReference type="PANTHER" id="PTHR48079">
    <property type="entry name" value="PROTEIN YEEZ"/>
    <property type="match status" value="1"/>
</dbReference>
<evidence type="ECO:0000313" key="3">
    <source>
        <dbReference type="Proteomes" id="UP000306402"/>
    </source>
</evidence>
<organism evidence="2 3">
    <name type="scientific">Dyadobacter luticola</name>
    <dbReference type="NCBI Taxonomy" id="1979387"/>
    <lineage>
        <taxon>Bacteria</taxon>
        <taxon>Pseudomonadati</taxon>
        <taxon>Bacteroidota</taxon>
        <taxon>Cytophagia</taxon>
        <taxon>Cytophagales</taxon>
        <taxon>Spirosomataceae</taxon>
        <taxon>Dyadobacter</taxon>
    </lineage>
</organism>
<dbReference type="EMBL" id="VCEJ01000008">
    <property type="protein sequence ID" value="TLU98039.1"/>
    <property type="molecule type" value="Genomic_DNA"/>
</dbReference>
<dbReference type="Pfam" id="PF01370">
    <property type="entry name" value="Epimerase"/>
    <property type="match status" value="1"/>
</dbReference>
<dbReference type="OrthoDB" id="751203at2"/>